<evidence type="ECO:0000256" key="1">
    <source>
        <dbReference type="ARBA" id="ARBA00004413"/>
    </source>
</evidence>
<protein>
    <recommendedName>
        <fullName evidence="11">Flagellar FliJ protein</fullName>
    </recommendedName>
</protein>
<keyword evidence="7" id="KW-0472">Membrane</keyword>
<keyword evidence="4" id="KW-0145">Chemotaxis</keyword>
<gene>
    <name evidence="10" type="ORF">LCGC14_0099940</name>
</gene>
<dbReference type="GO" id="GO:0006935">
    <property type="term" value="P:chemotaxis"/>
    <property type="evidence" value="ECO:0007669"/>
    <property type="project" value="UniProtKB-KW"/>
</dbReference>
<dbReference type="PANTHER" id="PTHR38786:SF1">
    <property type="entry name" value="FLAGELLAR FLIJ PROTEIN"/>
    <property type="match status" value="1"/>
</dbReference>
<dbReference type="GO" id="GO:0015031">
    <property type="term" value="P:protein transport"/>
    <property type="evidence" value="ECO:0007669"/>
    <property type="project" value="UniProtKB-KW"/>
</dbReference>
<keyword evidence="6" id="KW-0653">Protein transport</keyword>
<evidence type="ECO:0000256" key="3">
    <source>
        <dbReference type="ARBA" id="ARBA00022475"/>
    </source>
</evidence>
<evidence type="ECO:0000256" key="2">
    <source>
        <dbReference type="ARBA" id="ARBA00022448"/>
    </source>
</evidence>
<name>A0A0F9VT12_9ZZZZ</name>
<dbReference type="InterPro" id="IPR052570">
    <property type="entry name" value="FliJ"/>
</dbReference>
<dbReference type="GO" id="GO:0044781">
    <property type="term" value="P:bacterial-type flagellum organization"/>
    <property type="evidence" value="ECO:0007669"/>
    <property type="project" value="UniProtKB-KW"/>
</dbReference>
<dbReference type="InterPro" id="IPR012823">
    <property type="entry name" value="Flagell_FliJ"/>
</dbReference>
<dbReference type="EMBL" id="LAZR01000028">
    <property type="protein sequence ID" value="KKO03073.1"/>
    <property type="molecule type" value="Genomic_DNA"/>
</dbReference>
<dbReference type="GO" id="GO:0071973">
    <property type="term" value="P:bacterial-type flagellum-dependent cell motility"/>
    <property type="evidence" value="ECO:0007669"/>
    <property type="project" value="InterPro"/>
</dbReference>
<evidence type="ECO:0008006" key="11">
    <source>
        <dbReference type="Google" id="ProtNLM"/>
    </source>
</evidence>
<dbReference type="Gene3D" id="1.10.287.1700">
    <property type="match status" value="1"/>
</dbReference>
<feature type="region of interest" description="Disordered" evidence="9">
    <location>
        <begin position="131"/>
        <end position="151"/>
    </location>
</feature>
<evidence type="ECO:0000256" key="7">
    <source>
        <dbReference type="ARBA" id="ARBA00023136"/>
    </source>
</evidence>
<dbReference type="PIRSF" id="PIRSF019404">
    <property type="entry name" value="FliJ"/>
    <property type="match status" value="1"/>
</dbReference>
<dbReference type="PANTHER" id="PTHR38786">
    <property type="entry name" value="FLAGELLAR FLIJ PROTEIN"/>
    <property type="match status" value="1"/>
</dbReference>
<dbReference type="GO" id="GO:0003774">
    <property type="term" value="F:cytoskeletal motor activity"/>
    <property type="evidence" value="ECO:0007669"/>
    <property type="project" value="InterPro"/>
</dbReference>
<keyword evidence="2" id="KW-0813">Transport</keyword>
<evidence type="ECO:0000313" key="10">
    <source>
        <dbReference type="EMBL" id="KKO03073.1"/>
    </source>
</evidence>
<organism evidence="10">
    <name type="scientific">marine sediment metagenome</name>
    <dbReference type="NCBI Taxonomy" id="412755"/>
    <lineage>
        <taxon>unclassified sequences</taxon>
        <taxon>metagenomes</taxon>
        <taxon>ecological metagenomes</taxon>
    </lineage>
</organism>
<evidence type="ECO:0000256" key="8">
    <source>
        <dbReference type="ARBA" id="ARBA00023225"/>
    </source>
</evidence>
<comment type="subcellular location">
    <subcellularLocation>
        <location evidence="1">Cell membrane</location>
        <topology evidence="1">Peripheral membrane protein</topology>
        <orientation evidence="1">Cytoplasmic side</orientation>
    </subcellularLocation>
</comment>
<evidence type="ECO:0000256" key="4">
    <source>
        <dbReference type="ARBA" id="ARBA00022500"/>
    </source>
</evidence>
<evidence type="ECO:0000256" key="6">
    <source>
        <dbReference type="ARBA" id="ARBA00022927"/>
    </source>
</evidence>
<keyword evidence="3" id="KW-1003">Cell membrane</keyword>
<dbReference type="NCBIfam" id="TIGR02473">
    <property type="entry name" value="flagell_FliJ"/>
    <property type="match status" value="1"/>
</dbReference>
<sequence length="151" mass="18020">MSEERIRRLSPVLDMALDDERKAATLLGQCQKQLDDAQGRLRDLEYYCGEYAKGWTQRGEQGVGREWLMNYQRFMAQMEVALEQQRQTVSWHSQSIDKARESWRERYQRLEALRKLIEKYRQEAQARADRQEQKLLDELSQRAHAQRGNNS</sequence>
<proteinExistence type="predicted"/>
<dbReference type="GO" id="GO:0009288">
    <property type="term" value="C:bacterial-type flagellum"/>
    <property type="evidence" value="ECO:0007669"/>
    <property type="project" value="InterPro"/>
</dbReference>
<evidence type="ECO:0000256" key="5">
    <source>
        <dbReference type="ARBA" id="ARBA00022795"/>
    </source>
</evidence>
<dbReference type="AlphaFoldDB" id="A0A0F9VT12"/>
<dbReference type="Pfam" id="PF02050">
    <property type="entry name" value="FliJ"/>
    <property type="match status" value="1"/>
</dbReference>
<dbReference type="InterPro" id="IPR053716">
    <property type="entry name" value="Flag_assembly_chemotaxis_eff"/>
</dbReference>
<dbReference type="GO" id="GO:0005886">
    <property type="term" value="C:plasma membrane"/>
    <property type="evidence" value="ECO:0007669"/>
    <property type="project" value="UniProtKB-SubCell"/>
</dbReference>
<feature type="compositionally biased region" description="Basic and acidic residues" evidence="9">
    <location>
        <begin position="131"/>
        <end position="141"/>
    </location>
</feature>
<accession>A0A0F9VT12</accession>
<keyword evidence="5" id="KW-1005">Bacterial flagellum biogenesis</keyword>
<keyword evidence="8" id="KW-1006">Bacterial flagellum protein export</keyword>
<comment type="caution">
    <text evidence="10">The sequence shown here is derived from an EMBL/GenBank/DDBJ whole genome shotgun (WGS) entry which is preliminary data.</text>
</comment>
<reference evidence="10" key="1">
    <citation type="journal article" date="2015" name="Nature">
        <title>Complex archaea that bridge the gap between prokaryotes and eukaryotes.</title>
        <authorList>
            <person name="Spang A."/>
            <person name="Saw J.H."/>
            <person name="Jorgensen S.L."/>
            <person name="Zaremba-Niedzwiedzka K."/>
            <person name="Martijn J."/>
            <person name="Lind A.E."/>
            <person name="van Eijk R."/>
            <person name="Schleper C."/>
            <person name="Guy L."/>
            <person name="Ettema T.J."/>
        </authorList>
    </citation>
    <scope>NUCLEOTIDE SEQUENCE</scope>
</reference>
<dbReference type="PRINTS" id="PR01004">
    <property type="entry name" value="FLGFLIJ"/>
</dbReference>
<evidence type="ECO:0000256" key="9">
    <source>
        <dbReference type="SAM" id="MobiDB-lite"/>
    </source>
</evidence>
<dbReference type="InterPro" id="IPR018006">
    <property type="entry name" value="Flag_FliJ_proteobac"/>
</dbReference>